<dbReference type="Gene3D" id="1.10.150.20">
    <property type="entry name" value="5' to 3' exonuclease, C-terminal subdomain"/>
    <property type="match status" value="1"/>
</dbReference>
<keyword evidence="2" id="KW-1133">Transmembrane helix</keyword>
<dbReference type="KEGG" id="niy:FQ775_22235"/>
<organism evidence="3 4">
    <name type="scientific">Nitratireductor mangrovi</name>
    <dbReference type="NCBI Taxonomy" id="2599600"/>
    <lineage>
        <taxon>Bacteria</taxon>
        <taxon>Pseudomonadati</taxon>
        <taxon>Pseudomonadota</taxon>
        <taxon>Alphaproteobacteria</taxon>
        <taxon>Hyphomicrobiales</taxon>
        <taxon>Phyllobacteriaceae</taxon>
        <taxon>Nitratireductor</taxon>
    </lineage>
</organism>
<dbReference type="EMBL" id="CP042301">
    <property type="protein sequence ID" value="QDZ03476.1"/>
    <property type="molecule type" value="Genomic_DNA"/>
</dbReference>
<reference evidence="3" key="1">
    <citation type="submission" date="2020-04" db="EMBL/GenBank/DDBJ databases">
        <title>Nitratireductor sp. nov. isolated from mangrove soil.</title>
        <authorList>
            <person name="Ye Y."/>
        </authorList>
    </citation>
    <scope>NUCLEOTIDE SEQUENCE</scope>
    <source>
        <strain evidence="3">SY7</strain>
    </source>
</reference>
<accession>A0A5B8L602</accession>
<proteinExistence type="predicted"/>
<name>A0A5B8L602_9HYPH</name>
<evidence type="ECO:0000313" key="4">
    <source>
        <dbReference type="Proteomes" id="UP000321389"/>
    </source>
</evidence>
<keyword evidence="2" id="KW-0472">Membrane</keyword>
<dbReference type="Proteomes" id="UP000321389">
    <property type="component" value="Chromosome"/>
</dbReference>
<feature type="compositionally biased region" description="Low complexity" evidence="1">
    <location>
        <begin position="138"/>
        <end position="148"/>
    </location>
</feature>
<keyword evidence="2" id="KW-0812">Transmembrane</keyword>
<feature type="region of interest" description="Disordered" evidence="1">
    <location>
        <begin position="126"/>
        <end position="167"/>
    </location>
</feature>
<dbReference type="AlphaFoldDB" id="A0A5B8L602"/>
<gene>
    <name evidence="3" type="ORF">FQ775_22235</name>
</gene>
<evidence type="ECO:0000313" key="3">
    <source>
        <dbReference type="EMBL" id="QDZ03476.1"/>
    </source>
</evidence>
<evidence type="ECO:0000256" key="1">
    <source>
        <dbReference type="SAM" id="MobiDB-lite"/>
    </source>
</evidence>
<feature type="transmembrane region" description="Helical" evidence="2">
    <location>
        <begin position="31"/>
        <end position="55"/>
    </location>
</feature>
<protein>
    <submittedName>
        <fullName evidence="3">NADH-ubiquinone dehydrogenase</fullName>
    </submittedName>
</protein>
<keyword evidence="4" id="KW-1185">Reference proteome</keyword>
<evidence type="ECO:0000256" key="2">
    <source>
        <dbReference type="SAM" id="Phobius"/>
    </source>
</evidence>
<dbReference type="OrthoDB" id="9807941at2"/>
<sequence>MEAGLERMTRDISGLLPKEMHGAANLMAHPLAASAAMTAFGIGIAGQAFGLWMGTMTGSMEAARRLAEAGLSRDGEDDEPAYKAPRSTRVRMRAAVETLVTDVEHAAEDIAETSARAARDIAEDTVKRVASPRGESVAAKPAPIAKAEPAAKEAEGADAGTSSATDDLKAISGIGPKLEQVLNDRGIRTYVQIAALTKADIAKLDEELGFKGRIERDDWLGQAVRLAGAGK</sequence>